<dbReference type="InterPro" id="IPR030470">
    <property type="entry name" value="UbiA_prenylTrfase_CS"/>
</dbReference>
<dbReference type="InterPro" id="IPR044878">
    <property type="entry name" value="UbiA_sf"/>
</dbReference>
<keyword evidence="7 9" id="KW-1133">Transmembrane helix</keyword>
<evidence type="ECO:0000256" key="9">
    <source>
        <dbReference type="HAMAP-Rule" id="MF_03189"/>
    </source>
</evidence>
<evidence type="ECO:0000256" key="2">
    <source>
        <dbReference type="ARBA" id="ARBA00004141"/>
    </source>
</evidence>
<keyword evidence="9" id="KW-0999">Mitochondrion inner membrane</keyword>
<keyword evidence="5 9" id="KW-0808">Transferase</keyword>
<evidence type="ECO:0000313" key="11">
    <source>
        <dbReference type="Proteomes" id="UP000310158"/>
    </source>
</evidence>
<comment type="cofactor">
    <cofactor evidence="1 9">
        <name>Mg(2+)</name>
        <dbReference type="ChEBI" id="CHEBI:18420"/>
    </cofactor>
</comment>
<comment type="similarity">
    <text evidence="4 9">Belongs to the UbiA prenyltransferase family.</text>
</comment>
<feature type="transmembrane region" description="Helical" evidence="9">
    <location>
        <begin position="46"/>
        <end position="69"/>
    </location>
</feature>
<dbReference type="GO" id="GO:0008412">
    <property type="term" value="F:4-hydroxybenzoate polyprenyltransferase activity"/>
    <property type="evidence" value="ECO:0007669"/>
    <property type="project" value="UniProtKB-EC"/>
</dbReference>
<dbReference type="PROSITE" id="PS00943">
    <property type="entry name" value="UBIA"/>
    <property type="match status" value="1"/>
</dbReference>
<dbReference type="PANTHER" id="PTHR11048:SF28">
    <property type="entry name" value="4-HYDROXYBENZOATE POLYPRENYLTRANSFERASE, MITOCHONDRIAL"/>
    <property type="match status" value="1"/>
</dbReference>
<dbReference type="OrthoDB" id="18170at2759"/>
<evidence type="ECO:0000256" key="3">
    <source>
        <dbReference type="ARBA" id="ARBA00005179"/>
    </source>
</evidence>
<dbReference type="EC" id="2.5.1.39" evidence="9"/>
<dbReference type="GO" id="GO:0005743">
    <property type="term" value="C:mitochondrial inner membrane"/>
    <property type="evidence" value="ECO:0007669"/>
    <property type="project" value="UniProtKB-SubCell"/>
</dbReference>
<name>A0A4S4M9E9_9AGAM</name>
<feature type="transmembrane region" description="Helical" evidence="9">
    <location>
        <begin position="272"/>
        <end position="290"/>
    </location>
</feature>
<keyword evidence="9" id="KW-0414">Isoprene biosynthesis</keyword>
<dbReference type="AlphaFoldDB" id="A0A4S4M9E9"/>
<evidence type="ECO:0000256" key="1">
    <source>
        <dbReference type="ARBA" id="ARBA00001946"/>
    </source>
</evidence>
<dbReference type="Pfam" id="PF01040">
    <property type="entry name" value="UbiA"/>
    <property type="match status" value="1"/>
</dbReference>
<dbReference type="UniPathway" id="UPA00232"/>
<evidence type="ECO:0000256" key="5">
    <source>
        <dbReference type="ARBA" id="ARBA00022679"/>
    </source>
</evidence>
<dbReference type="GO" id="GO:0006744">
    <property type="term" value="P:ubiquinone biosynthetic process"/>
    <property type="evidence" value="ECO:0007669"/>
    <property type="project" value="UniProtKB-UniRule"/>
</dbReference>
<feature type="transmembrane region" description="Helical" evidence="9">
    <location>
        <begin position="149"/>
        <end position="165"/>
    </location>
</feature>
<dbReference type="Gene3D" id="1.10.357.140">
    <property type="entry name" value="UbiA prenyltransferase"/>
    <property type="match status" value="1"/>
</dbReference>
<keyword evidence="11" id="KW-1185">Reference proteome</keyword>
<evidence type="ECO:0000256" key="6">
    <source>
        <dbReference type="ARBA" id="ARBA00022692"/>
    </source>
</evidence>
<dbReference type="InterPro" id="IPR039653">
    <property type="entry name" value="Prenyltransferase"/>
</dbReference>
<dbReference type="InterPro" id="IPR006370">
    <property type="entry name" value="HB_polyprenyltransferase-like"/>
</dbReference>
<dbReference type="FunFam" id="1.10.357.140:FF:000008">
    <property type="entry name" value="4-hydroxybenzoate octaprenyltransferase"/>
    <property type="match status" value="1"/>
</dbReference>
<evidence type="ECO:0000256" key="4">
    <source>
        <dbReference type="ARBA" id="ARBA00005985"/>
    </source>
</evidence>
<comment type="caution">
    <text evidence="10">The sequence shown here is derived from an EMBL/GenBank/DDBJ whole genome shotgun (WGS) entry which is preliminary data.</text>
</comment>
<proteinExistence type="inferred from homology"/>
<organism evidence="10 11">
    <name type="scientific">Bondarzewia mesenterica</name>
    <dbReference type="NCBI Taxonomy" id="1095465"/>
    <lineage>
        <taxon>Eukaryota</taxon>
        <taxon>Fungi</taxon>
        <taxon>Dikarya</taxon>
        <taxon>Basidiomycota</taxon>
        <taxon>Agaricomycotina</taxon>
        <taxon>Agaricomycetes</taxon>
        <taxon>Russulales</taxon>
        <taxon>Bondarzewiaceae</taxon>
        <taxon>Bondarzewia</taxon>
    </lineage>
</organism>
<gene>
    <name evidence="10" type="ORF">EW146_g1645</name>
</gene>
<dbReference type="EMBL" id="SGPL01000042">
    <property type="protein sequence ID" value="THH19560.1"/>
    <property type="molecule type" value="Genomic_DNA"/>
</dbReference>
<keyword evidence="8 9" id="KW-0472">Membrane</keyword>
<feature type="transmembrane region" description="Helical" evidence="9">
    <location>
        <begin position="244"/>
        <end position="265"/>
    </location>
</feature>
<comment type="catalytic activity">
    <reaction evidence="9">
        <text>an all-trans-polyprenyl diphosphate + 4-hydroxybenzoate = a 4-hydroxy-3-(all-trans-polyprenyl)benzoate + diphosphate</text>
        <dbReference type="Rhea" id="RHEA:44504"/>
        <dbReference type="Rhea" id="RHEA-COMP:9514"/>
        <dbReference type="Rhea" id="RHEA-COMP:9564"/>
        <dbReference type="ChEBI" id="CHEBI:17879"/>
        <dbReference type="ChEBI" id="CHEBI:33019"/>
        <dbReference type="ChEBI" id="CHEBI:58914"/>
        <dbReference type="ChEBI" id="CHEBI:78396"/>
        <dbReference type="EC" id="2.5.1.39"/>
    </reaction>
</comment>
<keyword evidence="9" id="KW-0831">Ubiquinone biosynthesis</keyword>
<dbReference type="GO" id="GO:0008299">
    <property type="term" value="P:isoprenoid biosynthetic process"/>
    <property type="evidence" value="ECO:0007669"/>
    <property type="project" value="UniProtKB-UniRule"/>
</dbReference>
<keyword evidence="6 9" id="KW-0812">Transmembrane</keyword>
<dbReference type="CDD" id="cd13959">
    <property type="entry name" value="PT_UbiA_COQ2"/>
    <property type="match status" value="1"/>
</dbReference>
<sequence length="335" mass="37774">MAPPSATTPLVKKDAPKAEKLPFPLGLVSPGVRPYLELIRFHKAGLLLPTGTILMFWPFAWGLTLAAYHTELPLDRYWIELAKSLFAAFIVRGSACTINDIFDREFDAGVERTKGRPLASGRVSVFAAVVYLIIQYIVGIIVYVSYNDVALYAAVLQLLPLFLVYPLMKRITYWPQAWLGICMNFGLVVAWAAVTGSLDYKLLGVLMVGTWGWTMHYDTIYACQDRRDDVKVGVKSTAVMLGDYVRPFCFVLSMMFIGTLYYAGILNNQTPYYFWISVGGTALHIFWQYATVDLDSPDSCGLNFIRNGHMGWITWAGMMIDYLVKIDQLPFKMPF</sequence>
<evidence type="ECO:0000256" key="8">
    <source>
        <dbReference type="ARBA" id="ARBA00023136"/>
    </source>
</evidence>
<comment type="pathway">
    <text evidence="3">Secondary metabolite biosynthesis.</text>
</comment>
<dbReference type="FunFam" id="1.20.120.1780:FF:000001">
    <property type="entry name" value="4-hydroxybenzoate octaprenyltransferase"/>
    <property type="match status" value="1"/>
</dbReference>
<feature type="transmembrane region" description="Helical" evidence="9">
    <location>
        <begin position="123"/>
        <end position="143"/>
    </location>
</feature>
<feature type="transmembrane region" description="Helical" evidence="9">
    <location>
        <begin position="177"/>
        <end position="198"/>
    </location>
</feature>
<reference evidence="10 11" key="1">
    <citation type="submission" date="2019-02" db="EMBL/GenBank/DDBJ databases">
        <title>Genome sequencing of the rare red list fungi Bondarzewia mesenterica.</title>
        <authorList>
            <person name="Buettner E."/>
            <person name="Kellner H."/>
        </authorList>
    </citation>
    <scope>NUCLEOTIDE SEQUENCE [LARGE SCALE GENOMIC DNA]</scope>
    <source>
        <strain evidence="10 11">DSM 108281</strain>
    </source>
</reference>
<dbReference type="Gene3D" id="1.20.120.1780">
    <property type="entry name" value="UbiA prenyltransferase"/>
    <property type="match status" value="1"/>
</dbReference>
<comment type="function">
    <text evidence="9">Catalyzes the prenylation of para-hydroxybenzoate (PHB) with an all-trans polyprenyl group. Mediates the second step in the final reaction sequence of coenzyme Q (CoQ) biosynthesis, which is the condensation of the polyisoprenoid side chain with PHB, generating the first membrane-bound Q intermediate.</text>
</comment>
<evidence type="ECO:0000313" key="10">
    <source>
        <dbReference type="EMBL" id="THH19560.1"/>
    </source>
</evidence>
<comment type="pathway">
    <text evidence="9">Cofactor biosynthesis; ubiquinone biosynthesis.</text>
</comment>
<comment type="subcellular location">
    <subcellularLocation>
        <location evidence="2">Membrane</location>
        <topology evidence="2">Multi-pass membrane protein</topology>
    </subcellularLocation>
    <subcellularLocation>
        <location evidence="9">Mitochondrion inner membrane</location>
        <topology evidence="9">Multi-pass membrane protein</topology>
        <orientation evidence="9">Matrix side</orientation>
    </subcellularLocation>
</comment>
<dbReference type="PANTHER" id="PTHR11048">
    <property type="entry name" value="PRENYLTRANSFERASES"/>
    <property type="match status" value="1"/>
</dbReference>
<keyword evidence="9" id="KW-0496">Mitochondrion</keyword>
<protein>
    <recommendedName>
        <fullName evidence="9">4-hydroxybenzoate polyprenyltransferase, mitochondrial</fullName>
        <shortName evidence="9">4-HB polyprenyltransferase</shortName>
        <ecNumber evidence="9">2.5.1.39</ecNumber>
    </recommendedName>
    <alternativeName>
        <fullName evidence="9">Para-hydroxybenzoate--polyprenyltransferase</fullName>
        <shortName evidence="9">PHB:PPT</shortName>
        <shortName evidence="9">PHB:polyprenyltransferase</shortName>
    </alternativeName>
</protein>
<evidence type="ECO:0000256" key="7">
    <source>
        <dbReference type="ARBA" id="ARBA00022989"/>
    </source>
</evidence>
<accession>A0A4S4M9E9</accession>
<dbReference type="HAMAP" id="MF_01635">
    <property type="entry name" value="UbiA"/>
    <property type="match status" value="1"/>
</dbReference>
<dbReference type="Proteomes" id="UP000310158">
    <property type="component" value="Unassembled WGS sequence"/>
</dbReference>
<dbReference type="InterPro" id="IPR000537">
    <property type="entry name" value="UbiA_prenyltransferase"/>
</dbReference>